<name>Q5H5M5_XANOR</name>
<proteinExistence type="inferred from homology"/>
<reference evidence="4 5" key="1">
    <citation type="journal article" date="2005" name="Nucleic Acids Res.">
        <title>The genome sequence of Xanthomonas oryzae pathovar oryzae KACC10331, the bacterial blight pathogen of rice.</title>
        <authorList>
            <person name="Lee B.M."/>
            <person name="Park Y.J."/>
            <person name="Park D.S."/>
            <person name="Kang H.W."/>
            <person name="Kim J.G."/>
            <person name="Song E.S."/>
            <person name="Park I.C."/>
            <person name="Yoon U.H."/>
            <person name="Hahn J.H."/>
            <person name="Koo B.S."/>
            <person name="Lee G.B."/>
            <person name="Kim H."/>
            <person name="Park H.S."/>
            <person name="Yoon K.O."/>
            <person name="Kim J.H."/>
            <person name="Jung C.H."/>
            <person name="Koh N.H."/>
            <person name="Seo J.S."/>
            <person name="Go S.J."/>
        </authorList>
    </citation>
    <scope>NUCLEOTIDE SEQUENCE [LARGE SCALE GENOMIC DNA]</scope>
    <source>
        <strain evidence="5">KACC10331 / KXO85</strain>
    </source>
</reference>
<dbReference type="Proteomes" id="UP000006735">
    <property type="component" value="Chromosome"/>
</dbReference>
<comment type="similarity">
    <text evidence="1 3">Belongs to the short-chain dehydrogenases/reductases (SDR) family.</text>
</comment>
<evidence type="ECO:0000256" key="2">
    <source>
        <dbReference type="ARBA" id="ARBA00023002"/>
    </source>
</evidence>
<gene>
    <name evidence="4" type="ordered locus">XOO0491</name>
</gene>
<sequence>MAARDLDRKGCVRGTTQRPALHLCPESGFTTPRPLEFPMSKTVLITGATSGFGSAAVRRFAAGGWKVIATGRRAERLQALAAELPAGQVHTAAFDMRDAHALSAAIDALPAAFADIDVLVNNAGLALGTAPAQQADLAQWQQMIDTNVTALVTLTHRLLPALIARRGAIINIASVAATYPYTGGNVYGGTKAFVQQFSLGLRADLHGTGVRVTSIEPGMAETEFTLVRTGGNQAASDTLYRGATPMTADDIAEQIFYVASLPAHLNINRLEIMPVTQSFAGFQVARDAQ</sequence>
<dbReference type="FunFam" id="3.40.50.720:FF:000047">
    <property type="entry name" value="NADP-dependent L-serine/L-allo-threonine dehydrogenase"/>
    <property type="match status" value="1"/>
</dbReference>
<dbReference type="SUPFAM" id="SSF51735">
    <property type="entry name" value="NAD(P)-binding Rossmann-fold domains"/>
    <property type="match status" value="1"/>
</dbReference>
<keyword evidence="5" id="KW-1185">Reference proteome</keyword>
<dbReference type="Gene3D" id="3.40.50.720">
    <property type="entry name" value="NAD(P)-binding Rossmann-like Domain"/>
    <property type="match status" value="1"/>
</dbReference>
<organism evidence="4 5">
    <name type="scientific">Xanthomonas oryzae pv. oryzae (strain KACC10331 / KXO85)</name>
    <dbReference type="NCBI Taxonomy" id="291331"/>
    <lineage>
        <taxon>Bacteria</taxon>
        <taxon>Pseudomonadati</taxon>
        <taxon>Pseudomonadota</taxon>
        <taxon>Gammaproteobacteria</taxon>
        <taxon>Lysobacterales</taxon>
        <taxon>Lysobacteraceae</taxon>
        <taxon>Xanthomonas</taxon>
    </lineage>
</organism>
<dbReference type="HOGENOM" id="CLU_010194_2_10_6"/>
<dbReference type="PROSITE" id="PS00061">
    <property type="entry name" value="ADH_SHORT"/>
    <property type="match status" value="1"/>
</dbReference>
<protein>
    <submittedName>
        <fullName evidence="4">Oxidoreductase</fullName>
    </submittedName>
</protein>
<dbReference type="EMBL" id="AE013598">
    <property type="protein sequence ID" value="AAW73745.1"/>
    <property type="molecule type" value="Genomic_DNA"/>
</dbReference>
<evidence type="ECO:0000256" key="1">
    <source>
        <dbReference type="ARBA" id="ARBA00006484"/>
    </source>
</evidence>
<dbReference type="Pfam" id="PF00106">
    <property type="entry name" value="adh_short"/>
    <property type="match status" value="1"/>
</dbReference>
<dbReference type="InterPro" id="IPR020904">
    <property type="entry name" value="Sc_DH/Rdtase_CS"/>
</dbReference>
<dbReference type="PANTHER" id="PTHR42901">
    <property type="entry name" value="ALCOHOL DEHYDROGENASE"/>
    <property type="match status" value="1"/>
</dbReference>
<dbReference type="STRING" id="291331.XOO0491"/>
<dbReference type="PANTHER" id="PTHR42901:SF1">
    <property type="entry name" value="ALCOHOL DEHYDROGENASE"/>
    <property type="match status" value="1"/>
</dbReference>
<dbReference type="PRINTS" id="PR00081">
    <property type="entry name" value="GDHRDH"/>
</dbReference>
<evidence type="ECO:0000256" key="3">
    <source>
        <dbReference type="RuleBase" id="RU000363"/>
    </source>
</evidence>
<dbReference type="PRINTS" id="PR00080">
    <property type="entry name" value="SDRFAMILY"/>
</dbReference>
<keyword evidence="2" id="KW-0560">Oxidoreductase</keyword>
<evidence type="ECO:0000313" key="5">
    <source>
        <dbReference type="Proteomes" id="UP000006735"/>
    </source>
</evidence>
<accession>Q5H5M5</accession>
<dbReference type="InterPro" id="IPR002347">
    <property type="entry name" value="SDR_fam"/>
</dbReference>
<dbReference type="InterPro" id="IPR036291">
    <property type="entry name" value="NAD(P)-bd_dom_sf"/>
</dbReference>
<dbReference type="KEGG" id="xoo:XOO0491"/>
<evidence type="ECO:0000313" key="4">
    <source>
        <dbReference type="EMBL" id="AAW73745.1"/>
    </source>
</evidence>
<dbReference type="AlphaFoldDB" id="Q5H5M5"/>
<dbReference type="GO" id="GO:0016616">
    <property type="term" value="F:oxidoreductase activity, acting on the CH-OH group of donors, NAD or NADP as acceptor"/>
    <property type="evidence" value="ECO:0007669"/>
    <property type="project" value="UniProtKB-ARBA"/>
</dbReference>